<evidence type="ECO:0000256" key="4">
    <source>
        <dbReference type="PROSITE-ProRule" id="PRU00322"/>
    </source>
</evidence>
<dbReference type="InterPro" id="IPR001876">
    <property type="entry name" value="Znf_RanBP2"/>
</dbReference>
<dbReference type="GO" id="GO:0008270">
    <property type="term" value="F:zinc ion binding"/>
    <property type="evidence" value="ECO:0007669"/>
    <property type="project" value="UniProtKB-KW"/>
</dbReference>
<keyword evidence="2 4" id="KW-0863">Zinc-finger</keyword>
<reference evidence="6" key="2">
    <citation type="submission" date="2024-10" db="UniProtKB">
        <authorList>
            <consortium name="EnsemblProtists"/>
        </authorList>
    </citation>
    <scope>IDENTIFICATION</scope>
</reference>
<protein>
    <recommendedName>
        <fullName evidence="5">RanBP2-type domain-containing protein</fullName>
    </recommendedName>
</protein>
<dbReference type="HOGENOM" id="CLU_1291952_0_0_1"/>
<keyword evidence="1" id="KW-0479">Metal-binding</keyword>
<feature type="domain" description="RanBP2-type" evidence="5">
    <location>
        <begin position="190"/>
        <end position="214"/>
    </location>
</feature>
<evidence type="ECO:0000256" key="2">
    <source>
        <dbReference type="ARBA" id="ARBA00022771"/>
    </source>
</evidence>
<accession>A0A0D3K9T7</accession>
<evidence type="ECO:0000313" key="6">
    <source>
        <dbReference type="EnsemblProtists" id="EOD32522"/>
    </source>
</evidence>
<dbReference type="Gene3D" id="4.10.1060.10">
    <property type="entry name" value="Zinc finger, RanBP2-type"/>
    <property type="match status" value="1"/>
</dbReference>
<dbReference type="STRING" id="2903.R1DC94"/>
<dbReference type="RefSeq" id="XP_005784951.1">
    <property type="nucleotide sequence ID" value="XM_005784894.1"/>
</dbReference>
<evidence type="ECO:0000256" key="3">
    <source>
        <dbReference type="ARBA" id="ARBA00022833"/>
    </source>
</evidence>
<dbReference type="KEGG" id="ehx:EMIHUDRAFT_72018"/>
<dbReference type="GeneID" id="17277795"/>
<sequence>MGFQYRTFKTQKRPESGATLAVGRAVGRSYTQHAPTTQHEVAAVYPIPPCFEVGQRFRDASSPGLPWALFSIFFVAHTRRDSNLRRPPSTWEISPEVPCPRRPPAKSACLEGPILEAHIGTLHSPAVSHLLSDTTFPQLGILRVPLFVPVLAGFLLRTTQVRSAPVSNWQPLPFLGHVATPRLLGASGCQPGDWMCRACNNHNYADKLACNRCK</sequence>
<evidence type="ECO:0000259" key="5">
    <source>
        <dbReference type="PROSITE" id="PS50199"/>
    </source>
</evidence>
<dbReference type="InterPro" id="IPR036443">
    <property type="entry name" value="Znf_RanBP2_sf"/>
</dbReference>
<dbReference type="PaxDb" id="2903-EOD32522"/>
<name>A0A0D3K9T7_EMIH1</name>
<dbReference type="Proteomes" id="UP000013827">
    <property type="component" value="Unassembled WGS sequence"/>
</dbReference>
<dbReference type="EnsemblProtists" id="EOD32522">
    <property type="protein sequence ID" value="EOD32522"/>
    <property type="gene ID" value="EMIHUDRAFT_72018"/>
</dbReference>
<keyword evidence="3" id="KW-0862">Zinc</keyword>
<organism evidence="6 7">
    <name type="scientific">Emiliania huxleyi (strain CCMP1516)</name>
    <dbReference type="NCBI Taxonomy" id="280463"/>
    <lineage>
        <taxon>Eukaryota</taxon>
        <taxon>Haptista</taxon>
        <taxon>Haptophyta</taxon>
        <taxon>Prymnesiophyceae</taxon>
        <taxon>Isochrysidales</taxon>
        <taxon>Noelaerhabdaceae</taxon>
        <taxon>Emiliania</taxon>
    </lineage>
</organism>
<reference evidence="7" key="1">
    <citation type="journal article" date="2013" name="Nature">
        <title>Pan genome of the phytoplankton Emiliania underpins its global distribution.</title>
        <authorList>
            <person name="Read B.A."/>
            <person name="Kegel J."/>
            <person name="Klute M.J."/>
            <person name="Kuo A."/>
            <person name="Lefebvre S.C."/>
            <person name="Maumus F."/>
            <person name="Mayer C."/>
            <person name="Miller J."/>
            <person name="Monier A."/>
            <person name="Salamov A."/>
            <person name="Young J."/>
            <person name="Aguilar M."/>
            <person name="Claverie J.M."/>
            <person name="Frickenhaus S."/>
            <person name="Gonzalez K."/>
            <person name="Herman E.K."/>
            <person name="Lin Y.C."/>
            <person name="Napier J."/>
            <person name="Ogata H."/>
            <person name="Sarno A.F."/>
            <person name="Shmutz J."/>
            <person name="Schroeder D."/>
            <person name="de Vargas C."/>
            <person name="Verret F."/>
            <person name="von Dassow P."/>
            <person name="Valentin K."/>
            <person name="Van de Peer Y."/>
            <person name="Wheeler G."/>
            <person name="Dacks J.B."/>
            <person name="Delwiche C.F."/>
            <person name="Dyhrman S.T."/>
            <person name="Glockner G."/>
            <person name="John U."/>
            <person name="Richards T."/>
            <person name="Worden A.Z."/>
            <person name="Zhang X."/>
            <person name="Grigoriev I.V."/>
            <person name="Allen A.E."/>
            <person name="Bidle K."/>
            <person name="Borodovsky M."/>
            <person name="Bowler C."/>
            <person name="Brownlee C."/>
            <person name="Cock J.M."/>
            <person name="Elias M."/>
            <person name="Gladyshev V.N."/>
            <person name="Groth M."/>
            <person name="Guda C."/>
            <person name="Hadaegh A."/>
            <person name="Iglesias-Rodriguez M.D."/>
            <person name="Jenkins J."/>
            <person name="Jones B.M."/>
            <person name="Lawson T."/>
            <person name="Leese F."/>
            <person name="Lindquist E."/>
            <person name="Lobanov A."/>
            <person name="Lomsadze A."/>
            <person name="Malik S.B."/>
            <person name="Marsh M.E."/>
            <person name="Mackinder L."/>
            <person name="Mock T."/>
            <person name="Mueller-Roeber B."/>
            <person name="Pagarete A."/>
            <person name="Parker M."/>
            <person name="Probert I."/>
            <person name="Quesneville H."/>
            <person name="Raines C."/>
            <person name="Rensing S.A."/>
            <person name="Riano-Pachon D.M."/>
            <person name="Richier S."/>
            <person name="Rokitta S."/>
            <person name="Shiraiwa Y."/>
            <person name="Soanes D.M."/>
            <person name="van der Giezen M."/>
            <person name="Wahlund T.M."/>
            <person name="Williams B."/>
            <person name="Wilson W."/>
            <person name="Wolfe G."/>
            <person name="Wurch L.L."/>
        </authorList>
    </citation>
    <scope>NUCLEOTIDE SEQUENCE</scope>
</reference>
<evidence type="ECO:0000313" key="7">
    <source>
        <dbReference type="Proteomes" id="UP000013827"/>
    </source>
</evidence>
<dbReference type="SUPFAM" id="SSF90209">
    <property type="entry name" value="Ran binding protein zinc finger-like"/>
    <property type="match status" value="1"/>
</dbReference>
<dbReference type="AlphaFoldDB" id="A0A0D3K9T7"/>
<proteinExistence type="predicted"/>
<keyword evidence="7" id="KW-1185">Reference proteome</keyword>
<dbReference type="PROSITE" id="PS50199">
    <property type="entry name" value="ZF_RANBP2_2"/>
    <property type="match status" value="1"/>
</dbReference>
<dbReference type="PROSITE" id="PS01358">
    <property type="entry name" value="ZF_RANBP2_1"/>
    <property type="match status" value="1"/>
</dbReference>
<dbReference type="eggNOG" id="KOG4198">
    <property type="taxonomic scope" value="Eukaryota"/>
</dbReference>
<evidence type="ECO:0000256" key="1">
    <source>
        <dbReference type="ARBA" id="ARBA00022723"/>
    </source>
</evidence>